<dbReference type="GO" id="GO:0005737">
    <property type="term" value="C:cytoplasm"/>
    <property type="evidence" value="ECO:0007669"/>
    <property type="project" value="UniProtKB-SubCell"/>
</dbReference>
<gene>
    <name evidence="6" type="primary">sepF3</name>
    <name evidence="5" type="synonym">sepF</name>
    <name evidence="6" type="ORF">GCM10010218_01680</name>
</gene>
<accession>A0A919E8Y7</accession>
<dbReference type="InterPro" id="IPR038594">
    <property type="entry name" value="SepF-like_sf"/>
</dbReference>
<evidence type="ECO:0000313" key="7">
    <source>
        <dbReference type="Proteomes" id="UP000638313"/>
    </source>
</evidence>
<dbReference type="AlphaFoldDB" id="A0A919E8Y7"/>
<dbReference type="GO" id="GO:0043093">
    <property type="term" value="P:FtsZ-dependent cytokinesis"/>
    <property type="evidence" value="ECO:0007669"/>
    <property type="project" value="UniProtKB-UniRule"/>
</dbReference>
<comment type="subunit">
    <text evidence="5">Homodimer. Interacts with FtsZ.</text>
</comment>
<dbReference type="InterPro" id="IPR007561">
    <property type="entry name" value="Cell_div_SepF/SepF-rel"/>
</dbReference>
<evidence type="ECO:0000256" key="1">
    <source>
        <dbReference type="ARBA" id="ARBA00022618"/>
    </source>
</evidence>
<keyword evidence="5" id="KW-0963">Cytoplasm</keyword>
<dbReference type="Pfam" id="PF04472">
    <property type="entry name" value="SepF"/>
    <property type="match status" value="1"/>
</dbReference>
<comment type="caution">
    <text evidence="6">The sequence shown here is derived from an EMBL/GenBank/DDBJ whole genome shotgun (WGS) entry which is preliminary data.</text>
</comment>
<dbReference type="Gene3D" id="3.30.110.150">
    <property type="entry name" value="SepF-like protein"/>
    <property type="match status" value="1"/>
</dbReference>
<keyword evidence="1 5" id="KW-0132">Cell division</keyword>
<dbReference type="Proteomes" id="UP000638313">
    <property type="component" value="Unassembled WGS sequence"/>
</dbReference>
<reference evidence="6" key="1">
    <citation type="journal article" date="2014" name="Int. J. Syst. Evol. Microbiol.">
        <title>Complete genome sequence of Corynebacterium casei LMG S-19264T (=DSM 44701T), isolated from a smear-ripened cheese.</title>
        <authorList>
            <consortium name="US DOE Joint Genome Institute (JGI-PGF)"/>
            <person name="Walter F."/>
            <person name="Albersmeier A."/>
            <person name="Kalinowski J."/>
            <person name="Ruckert C."/>
        </authorList>
    </citation>
    <scope>NUCLEOTIDE SEQUENCE</scope>
    <source>
        <strain evidence="6">JCM 4059</strain>
    </source>
</reference>
<reference evidence="6" key="2">
    <citation type="submission" date="2020-09" db="EMBL/GenBank/DDBJ databases">
        <authorList>
            <person name="Sun Q."/>
            <person name="Ohkuma M."/>
        </authorList>
    </citation>
    <scope>NUCLEOTIDE SEQUENCE</scope>
    <source>
        <strain evidence="6">JCM 4059</strain>
    </source>
</reference>
<evidence type="ECO:0000256" key="4">
    <source>
        <dbReference type="ARBA" id="ARBA00044936"/>
    </source>
</evidence>
<name>A0A919E8Y7_9ACTN</name>
<dbReference type="HAMAP" id="MF_01197">
    <property type="entry name" value="SepF"/>
    <property type="match status" value="1"/>
</dbReference>
<comment type="similarity">
    <text evidence="5">Belongs to the SepF family.</text>
</comment>
<dbReference type="RefSeq" id="WP_229890398.1">
    <property type="nucleotide sequence ID" value="NZ_BNBD01000001.1"/>
</dbReference>
<proteinExistence type="inferred from homology"/>
<comment type="function">
    <text evidence="4 5">Cell division protein that is part of the divisome complex and is recruited early to the Z-ring. Probably stimulates Z-ring formation, perhaps through the cross-linking of FtsZ protofilaments. Its function overlaps with FtsA.</text>
</comment>
<evidence type="ECO:0000256" key="5">
    <source>
        <dbReference type="HAMAP-Rule" id="MF_01197"/>
    </source>
</evidence>
<organism evidence="6 7">
    <name type="scientific">Streptomyces mashuensis</name>
    <dbReference type="NCBI Taxonomy" id="33904"/>
    <lineage>
        <taxon>Bacteria</taxon>
        <taxon>Bacillati</taxon>
        <taxon>Actinomycetota</taxon>
        <taxon>Actinomycetes</taxon>
        <taxon>Kitasatosporales</taxon>
        <taxon>Streptomycetaceae</taxon>
        <taxon>Streptomyces</taxon>
    </lineage>
</organism>
<evidence type="ECO:0000256" key="2">
    <source>
        <dbReference type="ARBA" id="ARBA00023210"/>
    </source>
</evidence>
<dbReference type="InterPro" id="IPR023052">
    <property type="entry name" value="Cell_div_SepF"/>
</dbReference>
<dbReference type="GO" id="GO:0000917">
    <property type="term" value="P:division septum assembly"/>
    <property type="evidence" value="ECO:0007669"/>
    <property type="project" value="UniProtKB-KW"/>
</dbReference>
<comment type="subcellular location">
    <subcellularLocation>
        <location evidence="5">Cytoplasm</location>
    </subcellularLocation>
    <text evidence="5">Localizes to the division site, in a FtsZ-dependent manner.</text>
</comment>
<keyword evidence="2 5" id="KW-0717">Septation</keyword>
<keyword evidence="7" id="KW-1185">Reference proteome</keyword>
<evidence type="ECO:0000256" key="3">
    <source>
        <dbReference type="ARBA" id="ARBA00023306"/>
    </source>
</evidence>
<dbReference type="EMBL" id="BNBD01000001">
    <property type="protein sequence ID" value="GHF24757.1"/>
    <property type="molecule type" value="Genomic_DNA"/>
</dbReference>
<dbReference type="PANTHER" id="PTHR35798:SF1">
    <property type="entry name" value="CELL DIVISION PROTEIN SEPF"/>
    <property type="match status" value="1"/>
</dbReference>
<sequence length="136" mass="15165">MNRSEAADTHWKGLADVVPLRGHQDWPSWSDHRALPAEEPQDDGRQRLVVLRAQFFEDARQVAENLAAQTPVLLDLTSAEPEVAKRILDFSSGVVFGLGCAMHRVDSNVFLLAPDGTEVSAAYPDRRKNDQLKRFG</sequence>
<dbReference type="PANTHER" id="PTHR35798">
    <property type="entry name" value="CELL DIVISION PROTEIN SEPF"/>
    <property type="match status" value="1"/>
</dbReference>
<evidence type="ECO:0000313" key="6">
    <source>
        <dbReference type="EMBL" id="GHF24757.1"/>
    </source>
</evidence>
<protein>
    <recommendedName>
        <fullName evidence="5">Cell division protein SepF</fullName>
    </recommendedName>
</protein>
<keyword evidence="3 5" id="KW-0131">Cell cycle</keyword>